<organism evidence="2 3">
    <name type="scientific">Ferranicluibacter rubi</name>
    <dbReference type="NCBI Taxonomy" id="2715133"/>
    <lineage>
        <taxon>Bacteria</taxon>
        <taxon>Pseudomonadati</taxon>
        <taxon>Pseudomonadota</taxon>
        <taxon>Alphaproteobacteria</taxon>
        <taxon>Hyphomicrobiales</taxon>
        <taxon>Rhizobiaceae</taxon>
        <taxon>Ferranicluibacter</taxon>
    </lineage>
</organism>
<dbReference type="InterPro" id="IPR002491">
    <property type="entry name" value="ABC_transptr_periplasmic_BD"/>
</dbReference>
<dbReference type="PANTHER" id="PTHR30535:SF4">
    <property type="entry name" value="HEMIN-BINDING PERIPLASMIC PROTEIN HMUT"/>
    <property type="match status" value="1"/>
</dbReference>
<dbReference type="AlphaFoldDB" id="A0AA43ZI44"/>
<evidence type="ECO:0000259" key="1">
    <source>
        <dbReference type="PROSITE" id="PS50983"/>
    </source>
</evidence>
<dbReference type="CDD" id="cd01149">
    <property type="entry name" value="HutB"/>
    <property type="match status" value="1"/>
</dbReference>
<dbReference type="Proteomes" id="UP001155840">
    <property type="component" value="Unassembled WGS sequence"/>
</dbReference>
<reference evidence="2" key="1">
    <citation type="submission" date="2020-03" db="EMBL/GenBank/DDBJ databases">
        <title>Ferranicluibacter endophyticum gen. nov., sp. nov., a new genus isolated from Rubus ulmifolius Schott. stem.</title>
        <authorList>
            <person name="Roca-Couso R."/>
            <person name="Flores-Felix J.D."/>
            <person name="Igual J.M."/>
            <person name="Rivas R."/>
        </authorList>
    </citation>
    <scope>NUCLEOTIDE SEQUENCE</scope>
    <source>
        <strain evidence="2">CRRU44</strain>
    </source>
</reference>
<dbReference type="Gene3D" id="3.40.50.1980">
    <property type="entry name" value="Nitrogenase molybdenum iron protein domain"/>
    <property type="match status" value="2"/>
</dbReference>
<dbReference type="EMBL" id="JAANCM010000013">
    <property type="protein sequence ID" value="NHT78295.1"/>
    <property type="molecule type" value="Genomic_DNA"/>
</dbReference>
<gene>
    <name evidence="2" type="ORF">G8E10_21550</name>
</gene>
<sequence>MAFHHGGSAAPRSHRRCLKDRLMTLRFDRRLRANLAPLSLALLILAAPLAAVTPAGAQEAKPIDTSRLVSVGGDVTEIIYALGEEKRLVGRDSTSIYPEAATKVPDVGYMRQLSPEGIMATNPTAILAVEGSGPPETLAVLKNAAIPMETVPERYDGAGIVAKIERVGAVLGVEDKASALAATVKADLDAAVAAADARPHAERKRVLFILSMQSGKIMAAGKGTSADAIVELSGAINATDTFQGYKPVTDEAIIEAKPDLVLMMTRGGSHSASDEELFKQPALALTPAAAKKSVIRMDGLHLLGFGPRTASAVRELNGAIYGKANASQ</sequence>
<proteinExistence type="predicted"/>
<dbReference type="InterPro" id="IPR050902">
    <property type="entry name" value="ABC_Transporter_SBP"/>
</dbReference>
<feature type="domain" description="Fe/B12 periplasmic-binding" evidence="1">
    <location>
        <begin position="67"/>
        <end position="324"/>
    </location>
</feature>
<comment type="caution">
    <text evidence="2">The sequence shown here is derived from an EMBL/GenBank/DDBJ whole genome shotgun (WGS) entry which is preliminary data.</text>
</comment>
<dbReference type="Pfam" id="PF01497">
    <property type="entry name" value="Peripla_BP_2"/>
    <property type="match status" value="1"/>
</dbReference>
<keyword evidence="3" id="KW-1185">Reference proteome</keyword>
<protein>
    <submittedName>
        <fullName evidence="2">ABC transporter substrate-binding protein</fullName>
    </submittedName>
</protein>
<accession>A0AA43ZI44</accession>
<evidence type="ECO:0000313" key="3">
    <source>
        <dbReference type="Proteomes" id="UP001155840"/>
    </source>
</evidence>
<dbReference type="SUPFAM" id="SSF53807">
    <property type="entry name" value="Helical backbone' metal receptor"/>
    <property type="match status" value="1"/>
</dbReference>
<dbReference type="PANTHER" id="PTHR30535">
    <property type="entry name" value="VITAMIN B12-BINDING PROTEIN"/>
    <property type="match status" value="1"/>
</dbReference>
<dbReference type="PROSITE" id="PS50983">
    <property type="entry name" value="FE_B12_PBP"/>
    <property type="match status" value="1"/>
</dbReference>
<evidence type="ECO:0000313" key="2">
    <source>
        <dbReference type="EMBL" id="NHT78295.1"/>
    </source>
</evidence>
<name>A0AA43ZI44_9HYPH</name>